<evidence type="ECO:0000256" key="8">
    <source>
        <dbReference type="ARBA" id="ARBA00023125"/>
    </source>
</evidence>
<sequence length="804" mass="87027">MPLSDRRLPSATDEVSAEPKRRVARGKAAEQAGDVPADASLEREMAAPADGRAHDRPTGSPGAAEPSDAADPFGDKPTGRSVPKSAARSAAKSVDKAAAKGAEKGPDEGTEKRAAKPPAKPADKLAKLGLTRAIDLVLHLPMRYEDETSLTPIGHLLPGGIAQTEGVVFDNEIAYRPRRQLLVKLHDDAGDELVLRFLNFYGSQVKQMAIGARLRVRGDVRGGFFGIEMVHPAVRVVDEDTPLPQALTPVYPSTAGVTQAYLRKAIDNALSRTSLPELLPESVARTYLQPLGVPSLMDAVRTLHHPGVQSDETALIDGTHPAWVRIKFEELLAQQMSLKRAHDERRTRAAPAMPRRKQGDESALVARLLAALPFSLTRAQERVGGEIALDLTQPHPMQRLLQGDVGSGKTIVAALAAAQAIDAGYQAALMAPTEILAEQHARKLRGWLEPLGVSVAWLAGSLKTREKRAAIEAAALGTAQLVIGTHAIIQDAVEFARLGLVIVDEQHRFGVAQRLALRAKAQNAADGAHDFQPHQLMMSATPIPRTLAMTYYADLDVSTIDELPPGRTPILTKLVSDARRDEVIARVREAALTGRQVYWVCPLIEESETLQLQTAVETYETLVAALPELNVGLVHGRLAPAEKAAVMDAFTRNDVQLLVATTVIEVGVDVPNASLMVIEHAERFGLAQLHQLRGRVGRGSAASVCVLLYTGPLSMTARARLQTMRETTDGFEIARRDLEIRGPGEFLGARQSGAAMLRFADLENDQWLIEPAREAAAVLLEQYPDVVLQHLARWLGAREHYLKA</sequence>
<dbReference type="InterPro" id="IPR014001">
    <property type="entry name" value="Helicase_ATP-bd"/>
</dbReference>
<organism evidence="19 20">
    <name type="scientific">Paraburkholderia ginsengisoli</name>
    <dbReference type="NCBI Taxonomy" id="311231"/>
    <lineage>
        <taxon>Bacteria</taxon>
        <taxon>Pseudomonadati</taxon>
        <taxon>Pseudomonadota</taxon>
        <taxon>Betaproteobacteria</taxon>
        <taxon>Burkholderiales</taxon>
        <taxon>Burkholderiaceae</taxon>
        <taxon>Paraburkholderia</taxon>
    </lineage>
</organism>
<dbReference type="PROSITE" id="PS51194">
    <property type="entry name" value="HELICASE_CTER"/>
    <property type="match status" value="1"/>
</dbReference>
<dbReference type="InterPro" id="IPR004609">
    <property type="entry name" value="ATP-dep_DNA_helicase_RecG"/>
</dbReference>
<evidence type="ECO:0000256" key="3">
    <source>
        <dbReference type="ARBA" id="ARBA00022741"/>
    </source>
</evidence>
<comment type="catalytic activity">
    <reaction evidence="12 15">
        <text>Couples ATP hydrolysis with the unwinding of duplex DNA by translocating in the 3'-5' direction.</text>
        <dbReference type="EC" id="5.6.2.4"/>
    </reaction>
</comment>
<evidence type="ECO:0000259" key="18">
    <source>
        <dbReference type="PROSITE" id="PS51194"/>
    </source>
</evidence>
<evidence type="ECO:0000256" key="7">
    <source>
        <dbReference type="ARBA" id="ARBA00022840"/>
    </source>
</evidence>
<proteinExistence type="inferred from homology"/>
<evidence type="ECO:0000256" key="4">
    <source>
        <dbReference type="ARBA" id="ARBA00022763"/>
    </source>
</evidence>
<evidence type="ECO:0000313" key="20">
    <source>
        <dbReference type="Proteomes" id="UP000595610"/>
    </source>
</evidence>
<feature type="compositionally biased region" description="Basic and acidic residues" evidence="16">
    <location>
        <begin position="93"/>
        <end position="114"/>
    </location>
</feature>
<dbReference type="InterPro" id="IPR027417">
    <property type="entry name" value="P-loop_NTPase"/>
</dbReference>
<dbReference type="Pfam" id="PF00270">
    <property type="entry name" value="DEAD"/>
    <property type="match status" value="1"/>
</dbReference>
<feature type="compositionally biased region" description="Low complexity" evidence="16">
    <location>
        <begin position="81"/>
        <end position="92"/>
    </location>
</feature>
<dbReference type="GO" id="GO:0043138">
    <property type="term" value="F:3'-5' DNA helicase activity"/>
    <property type="evidence" value="ECO:0007669"/>
    <property type="project" value="UniProtKB-EC"/>
</dbReference>
<dbReference type="FunFam" id="3.40.50.300:FF:000391">
    <property type="entry name" value="ATP-dependent DNA helicase RecG"/>
    <property type="match status" value="1"/>
</dbReference>
<dbReference type="NCBIfam" id="NF008168">
    <property type="entry name" value="PRK10917.2-2"/>
    <property type="match status" value="1"/>
</dbReference>
<feature type="region of interest" description="Disordered" evidence="16">
    <location>
        <begin position="1"/>
        <end position="124"/>
    </location>
</feature>
<dbReference type="InterPro" id="IPR012340">
    <property type="entry name" value="NA-bd_OB-fold"/>
</dbReference>
<dbReference type="InterPro" id="IPR047112">
    <property type="entry name" value="RecG/Mfd"/>
</dbReference>
<dbReference type="SUPFAM" id="SSF52540">
    <property type="entry name" value="P-loop containing nucleoside triphosphate hydrolases"/>
    <property type="match status" value="2"/>
</dbReference>
<name>A0A7T4MZL0_9BURK</name>
<dbReference type="EMBL" id="CP066075">
    <property type="protein sequence ID" value="QQC62514.1"/>
    <property type="molecule type" value="Genomic_DNA"/>
</dbReference>
<accession>A0A7T4MZL0</accession>
<dbReference type="NCBIfam" id="NF008166">
    <property type="entry name" value="PRK10917.1-4"/>
    <property type="match status" value="1"/>
</dbReference>
<feature type="domain" description="Helicase C-terminal" evidence="18">
    <location>
        <begin position="593"/>
        <end position="739"/>
    </location>
</feature>
<dbReference type="InterPro" id="IPR011545">
    <property type="entry name" value="DEAD/DEAH_box_helicase_dom"/>
</dbReference>
<dbReference type="SMART" id="SM00490">
    <property type="entry name" value="HELICc"/>
    <property type="match status" value="1"/>
</dbReference>
<dbReference type="Pfam" id="PF00271">
    <property type="entry name" value="Helicase_C"/>
    <property type="match status" value="1"/>
</dbReference>
<dbReference type="InterPro" id="IPR001650">
    <property type="entry name" value="Helicase_C-like"/>
</dbReference>
<evidence type="ECO:0000256" key="12">
    <source>
        <dbReference type="ARBA" id="ARBA00034617"/>
    </source>
</evidence>
<dbReference type="CDD" id="cd17992">
    <property type="entry name" value="DEXHc_RecG"/>
    <property type="match status" value="1"/>
</dbReference>
<keyword evidence="5 15" id="KW-0378">Hydrolase</keyword>
<comment type="catalytic activity">
    <reaction evidence="14 15">
        <text>ATP + H2O = ADP + phosphate + H(+)</text>
        <dbReference type="Rhea" id="RHEA:13065"/>
        <dbReference type="ChEBI" id="CHEBI:15377"/>
        <dbReference type="ChEBI" id="CHEBI:15378"/>
        <dbReference type="ChEBI" id="CHEBI:30616"/>
        <dbReference type="ChEBI" id="CHEBI:43474"/>
        <dbReference type="ChEBI" id="CHEBI:456216"/>
        <dbReference type="EC" id="5.6.2.4"/>
    </reaction>
</comment>
<feature type="region of interest" description="Disordered" evidence="16">
    <location>
        <begin position="339"/>
        <end position="358"/>
    </location>
</feature>
<dbReference type="AlphaFoldDB" id="A0A7T4MZL0"/>
<dbReference type="Proteomes" id="UP000595610">
    <property type="component" value="Chromosome 1"/>
</dbReference>
<evidence type="ECO:0000256" key="10">
    <source>
        <dbReference type="ARBA" id="ARBA00023204"/>
    </source>
</evidence>
<dbReference type="GO" id="GO:0005524">
    <property type="term" value="F:ATP binding"/>
    <property type="evidence" value="ECO:0007669"/>
    <property type="project" value="UniProtKB-KW"/>
</dbReference>
<keyword evidence="20" id="KW-1185">Reference proteome</keyword>
<keyword evidence="6 15" id="KW-0347">Helicase</keyword>
<feature type="domain" description="Helicase ATP-binding" evidence="17">
    <location>
        <begin position="390"/>
        <end position="560"/>
    </location>
</feature>
<evidence type="ECO:0000256" key="9">
    <source>
        <dbReference type="ARBA" id="ARBA00023172"/>
    </source>
</evidence>
<dbReference type="EC" id="5.6.2.4" evidence="13 15"/>
<dbReference type="InterPro" id="IPR033454">
    <property type="entry name" value="RecG_wedge"/>
</dbReference>
<comment type="similarity">
    <text evidence="1 15">Belongs to the helicase family. RecG subfamily.</text>
</comment>
<keyword evidence="9 15" id="KW-0233">DNA recombination</keyword>
<dbReference type="CDD" id="cd04488">
    <property type="entry name" value="RecG_wedge_OBF"/>
    <property type="match status" value="1"/>
</dbReference>
<keyword evidence="11" id="KW-0413">Isomerase</keyword>
<evidence type="ECO:0000256" key="1">
    <source>
        <dbReference type="ARBA" id="ARBA00007504"/>
    </source>
</evidence>
<gene>
    <name evidence="19" type="primary">recG</name>
    <name evidence="19" type="ORF">I6I06_09190</name>
</gene>
<dbReference type="InterPro" id="IPR045562">
    <property type="entry name" value="RecG_dom3_C"/>
</dbReference>
<dbReference type="CDD" id="cd18811">
    <property type="entry name" value="SF2_C_RecG"/>
    <property type="match status" value="1"/>
</dbReference>
<dbReference type="Pfam" id="PF17191">
    <property type="entry name" value="RecG_wedge"/>
    <property type="match status" value="1"/>
</dbReference>
<reference evidence="19 20" key="1">
    <citation type="submission" date="2020-12" db="EMBL/GenBank/DDBJ databases">
        <title>FDA dAtabase for Regulatory Grade micrObial Sequences (FDA-ARGOS): Supporting development and validation of Infectious Disease Dx tests.</title>
        <authorList>
            <person name="Nelson B."/>
            <person name="Plummer A."/>
            <person name="Tallon L."/>
            <person name="Sadzewicz L."/>
            <person name="Zhao X."/>
            <person name="Boylan J."/>
            <person name="Ott S."/>
            <person name="Bowen H."/>
            <person name="Vavikolanu K."/>
            <person name="Mehta A."/>
            <person name="Aluvathingal J."/>
            <person name="Nadendla S."/>
            <person name="Myers T."/>
            <person name="Yan Y."/>
            <person name="Sichtig H."/>
        </authorList>
    </citation>
    <scope>NUCLEOTIDE SEQUENCE [LARGE SCALE GENOMIC DNA]</scope>
    <source>
        <strain evidence="19 20">FDAARGOS_1049</strain>
    </source>
</reference>
<dbReference type="SUPFAM" id="SSF50249">
    <property type="entry name" value="Nucleic acid-binding proteins"/>
    <property type="match status" value="1"/>
</dbReference>
<keyword evidence="3 15" id="KW-0547">Nucleotide-binding</keyword>
<dbReference type="Gene3D" id="3.40.50.300">
    <property type="entry name" value="P-loop containing nucleotide triphosphate hydrolases"/>
    <property type="match status" value="2"/>
</dbReference>
<protein>
    <recommendedName>
        <fullName evidence="2 15">ATP-dependent DNA helicase RecG</fullName>
        <ecNumber evidence="13 15">5.6.2.4</ecNumber>
    </recommendedName>
</protein>
<dbReference type="GO" id="GO:0016787">
    <property type="term" value="F:hydrolase activity"/>
    <property type="evidence" value="ECO:0007669"/>
    <property type="project" value="UniProtKB-KW"/>
</dbReference>
<evidence type="ECO:0000256" key="13">
    <source>
        <dbReference type="ARBA" id="ARBA00034808"/>
    </source>
</evidence>
<evidence type="ECO:0000256" key="16">
    <source>
        <dbReference type="SAM" id="MobiDB-lite"/>
    </source>
</evidence>
<evidence type="ECO:0000256" key="2">
    <source>
        <dbReference type="ARBA" id="ARBA00017846"/>
    </source>
</evidence>
<dbReference type="KEGG" id="pgis:I6I06_09190"/>
<evidence type="ECO:0000256" key="11">
    <source>
        <dbReference type="ARBA" id="ARBA00023235"/>
    </source>
</evidence>
<dbReference type="SMART" id="SM00487">
    <property type="entry name" value="DEXDc"/>
    <property type="match status" value="1"/>
</dbReference>
<evidence type="ECO:0000256" key="14">
    <source>
        <dbReference type="ARBA" id="ARBA00048988"/>
    </source>
</evidence>
<evidence type="ECO:0000313" key="19">
    <source>
        <dbReference type="EMBL" id="QQC62514.1"/>
    </source>
</evidence>
<evidence type="ECO:0000256" key="15">
    <source>
        <dbReference type="RuleBase" id="RU363016"/>
    </source>
</evidence>
<dbReference type="GO" id="GO:0006310">
    <property type="term" value="P:DNA recombination"/>
    <property type="evidence" value="ECO:0007669"/>
    <property type="project" value="UniProtKB-UniRule"/>
</dbReference>
<dbReference type="NCBIfam" id="TIGR00643">
    <property type="entry name" value="recG"/>
    <property type="match status" value="1"/>
</dbReference>
<keyword evidence="7 15" id="KW-0067">ATP-binding</keyword>
<evidence type="ECO:0000259" key="17">
    <source>
        <dbReference type="PROSITE" id="PS51192"/>
    </source>
</evidence>
<dbReference type="PANTHER" id="PTHR47964">
    <property type="entry name" value="ATP-DEPENDENT DNA HELICASE HOMOLOG RECG, CHLOROPLASTIC"/>
    <property type="match status" value="1"/>
</dbReference>
<dbReference type="NCBIfam" id="NF008163">
    <property type="entry name" value="PRK10917.1-1"/>
    <property type="match status" value="1"/>
</dbReference>
<evidence type="ECO:0000256" key="5">
    <source>
        <dbReference type="ARBA" id="ARBA00022801"/>
    </source>
</evidence>
<keyword evidence="8" id="KW-0238">DNA-binding</keyword>
<dbReference type="Pfam" id="PF19833">
    <property type="entry name" value="RecG_dom3_C"/>
    <property type="match status" value="1"/>
</dbReference>
<keyword evidence="10 15" id="KW-0234">DNA repair</keyword>
<dbReference type="PANTHER" id="PTHR47964:SF1">
    <property type="entry name" value="ATP-DEPENDENT DNA HELICASE HOMOLOG RECG, CHLOROPLASTIC"/>
    <property type="match status" value="1"/>
</dbReference>
<dbReference type="GO" id="GO:0006281">
    <property type="term" value="P:DNA repair"/>
    <property type="evidence" value="ECO:0007669"/>
    <property type="project" value="UniProtKB-UniRule"/>
</dbReference>
<evidence type="ECO:0000256" key="6">
    <source>
        <dbReference type="ARBA" id="ARBA00022806"/>
    </source>
</evidence>
<comment type="function">
    <text evidence="15">Plays a critical role in recombination and DNA repair. Helps process Holliday junction intermediates to mature products by catalyzing branch migration. Has replication fork regression activity, unwinds stalled or blocked replication forks to make a HJ that can be resolved. Has a DNA unwinding activity characteristic of a DNA helicase with 3'-5' polarity.</text>
</comment>
<dbReference type="GO" id="GO:0003677">
    <property type="term" value="F:DNA binding"/>
    <property type="evidence" value="ECO:0007669"/>
    <property type="project" value="UniProtKB-KW"/>
</dbReference>
<feature type="compositionally biased region" description="Basic and acidic residues" evidence="16">
    <location>
        <begin position="40"/>
        <end position="57"/>
    </location>
</feature>
<dbReference type="PROSITE" id="PS51192">
    <property type="entry name" value="HELICASE_ATP_BIND_1"/>
    <property type="match status" value="1"/>
</dbReference>
<keyword evidence="4 15" id="KW-0227">DNA damage</keyword>
<dbReference type="RefSeq" id="WP_042328396.1">
    <property type="nucleotide sequence ID" value="NZ_CP066075.1"/>
</dbReference>